<evidence type="ECO:0000256" key="5">
    <source>
        <dbReference type="ARBA" id="ARBA00022553"/>
    </source>
</evidence>
<feature type="transmembrane region" description="Helical" evidence="15">
    <location>
        <begin position="34"/>
        <end position="52"/>
    </location>
</feature>
<dbReference type="Pfam" id="PF02518">
    <property type="entry name" value="HATPase_c"/>
    <property type="match status" value="1"/>
</dbReference>
<evidence type="ECO:0000256" key="8">
    <source>
        <dbReference type="ARBA" id="ARBA00022777"/>
    </source>
</evidence>
<feature type="transmembrane region" description="Helical" evidence="15">
    <location>
        <begin position="127"/>
        <end position="146"/>
    </location>
</feature>
<feature type="modified residue" description="4-aspartylphosphate" evidence="14">
    <location>
        <position position="636"/>
    </location>
</feature>
<feature type="domain" description="Response regulatory" evidence="17">
    <location>
        <begin position="582"/>
        <end position="702"/>
    </location>
</feature>
<feature type="transmembrane region" description="Helical" evidence="15">
    <location>
        <begin position="97"/>
        <end position="115"/>
    </location>
</feature>
<evidence type="ECO:0000256" key="3">
    <source>
        <dbReference type="ARBA" id="ARBA00006402"/>
    </source>
</evidence>
<dbReference type="SMART" id="SM00448">
    <property type="entry name" value="REC"/>
    <property type="match status" value="2"/>
</dbReference>
<dbReference type="SMART" id="SM00388">
    <property type="entry name" value="HisKA"/>
    <property type="match status" value="1"/>
</dbReference>
<dbReference type="GO" id="GO:0005886">
    <property type="term" value="C:plasma membrane"/>
    <property type="evidence" value="ECO:0007669"/>
    <property type="project" value="UniProtKB-SubCell"/>
</dbReference>
<feature type="domain" description="Response regulatory" evidence="17">
    <location>
        <begin position="723"/>
        <end position="840"/>
    </location>
</feature>
<evidence type="ECO:0000256" key="4">
    <source>
        <dbReference type="ARBA" id="ARBA00012438"/>
    </source>
</evidence>
<dbReference type="InterPro" id="IPR004358">
    <property type="entry name" value="Sig_transdc_His_kin-like_C"/>
</dbReference>
<evidence type="ECO:0000259" key="16">
    <source>
        <dbReference type="PROSITE" id="PS50109"/>
    </source>
</evidence>
<dbReference type="CDD" id="cd16922">
    <property type="entry name" value="HATPase_EvgS-ArcB-TorS-like"/>
    <property type="match status" value="1"/>
</dbReference>
<dbReference type="Gene3D" id="3.40.50.2300">
    <property type="match status" value="2"/>
</dbReference>
<gene>
    <name evidence="18" type="ORF">GON03_09710</name>
</gene>
<dbReference type="GO" id="GO:0000155">
    <property type="term" value="F:phosphorelay sensor kinase activity"/>
    <property type="evidence" value="ECO:0007669"/>
    <property type="project" value="InterPro"/>
</dbReference>
<dbReference type="PROSITE" id="PS50109">
    <property type="entry name" value="HIS_KIN"/>
    <property type="match status" value="1"/>
</dbReference>
<dbReference type="CDD" id="cd00156">
    <property type="entry name" value="REC"/>
    <property type="match status" value="1"/>
</dbReference>
<dbReference type="InterPro" id="IPR036890">
    <property type="entry name" value="HATPase_C_sf"/>
</dbReference>
<feature type="transmembrane region" description="Helical" evidence="15">
    <location>
        <begin position="263"/>
        <end position="284"/>
    </location>
</feature>
<evidence type="ECO:0000313" key="18">
    <source>
        <dbReference type="EMBL" id="MVQ49458.1"/>
    </source>
</evidence>
<proteinExistence type="inferred from homology"/>
<keyword evidence="15" id="KW-1133">Transmembrane helix</keyword>
<keyword evidence="9" id="KW-0067">ATP-binding</keyword>
<keyword evidence="5 14" id="KW-0597">Phosphoprotein</keyword>
<comment type="catalytic activity">
    <reaction evidence="1">
        <text>ATP + protein L-histidine = ADP + protein N-phospho-L-histidine.</text>
        <dbReference type="EC" id="2.7.13.3"/>
    </reaction>
</comment>
<dbReference type="EMBL" id="WSEK01000004">
    <property type="protein sequence ID" value="MVQ49458.1"/>
    <property type="molecule type" value="Genomic_DNA"/>
</dbReference>
<dbReference type="AlphaFoldDB" id="A0A6L6XR46"/>
<evidence type="ECO:0000256" key="1">
    <source>
        <dbReference type="ARBA" id="ARBA00000085"/>
    </source>
</evidence>
<feature type="transmembrane region" description="Helical" evidence="15">
    <location>
        <begin position="59"/>
        <end position="77"/>
    </location>
</feature>
<dbReference type="Proteomes" id="UP000473525">
    <property type="component" value="Unassembled WGS sequence"/>
</dbReference>
<organism evidence="18 19">
    <name type="scientific">Nocardioides agri</name>
    <dbReference type="NCBI Taxonomy" id="2682843"/>
    <lineage>
        <taxon>Bacteria</taxon>
        <taxon>Bacillati</taxon>
        <taxon>Actinomycetota</taxon>
        <taxon>Actinomycetes</taxon>
        <taxon>Propionibacteriales</taxon>
        <taxon>Nocardioidaceae</taxon>
        <taxon>Nocardioides</taxon>
    </lineage>
</organism>
<dbReference type="InterPro" id="IPR003661">
    <property type="entry name" value="HisK_dim/P_dom"/>
</dbReference>
<dbReference type="InterPro" id="IPR011006">
    <property type="entry name" value="CheY-like_superfamily"/>
</dbReference>
<keyword evidence="8" id="KW-0418">Kinase</keyword>
<dbReference type="Gene3D" id="1.10.287.130">
    <property type="match status" value="1"/>
</dbReference>
<dbReference type="PRINTS" id="PR00344">
    <property type="entry name" value="BCTRLSENSOR"/>
</dbReference>
<feature type="transmembrane region" description="Helical" evidence="15">
    <location>
        <begin position="191"/>
        <end position="210"/>
    </location>
</feature>
<evidence type="ECO:0000256" key="13">
    <source>
        <dbReference type="ARBA" id="ARBA00074306"/>
    </source>
</evidence>
<evidence type="ECO:0000313" key="19">
    <source>
        <dbReference type="Proteomes" id="UP000473525"/>
    </source>
</evidence>
<keyword evidence="15" id="KW-0812">Transmembrane</keyword>
<dbReference type="PROSITE" id="PS50110">
    <property type="entry name" value="RESPONSE_REGULATORY"/>
    <property type="match status" value="2"/>
</dbReference>
<comment type="subunit">
    <text evidence="11">At low DSF concentrations, interacts with RpfF.</text>
</comment>
<protein>
    <recommendedName>
        <fullName evidence="13">Circadian input-output histidine kinase CikA</fullName>
        <ecNumber evidence="4">2.7.13.3</ecNumber>
    </recommendedName>
    <alternativeName>
        <fullName evidence="12">Sensory/regulatory protein RpfC</fullName>
    </alternativeName>
</protein>
<evidence type="ECO:0000256" key="2">
    <source>
        <dbReference type="ARBA" id="ARBA00004236"/>
    </source>
</evidence>
<dbReference type="FunFam" id="3.30.565.10:FF:000010">
    <property type="entry name" value="Sensor histidine kinase RcsC"/>
    <property type="match status" value="1"/>
</dbReference>
<dbReference type="Pfam" id="PF00512">
    <property type="entry name" value="HisKA"/>
    <property type="match status" value="1"/>
</dbReference>
<sequence>MRAAWPRPVIALWALAVLPALIHLFFPQGIVAQLAYYGASLPPLVAWIGTARAPRGERLVPALIATGLTLLPLGYAAEQLSGSVTADVAVVSVADGFYLGGYVCVAVAMLVLTLVSRDGERRVDIDAVIDSATVVVVSVLVFWNISMSDIVADSAESAFTKAVLVGYPALDAAMFALVLRATTHRRTRASVGLAFAGAVWCWLVAHVGYVPFEGAFGSASTAYLDVIWLLGSALLATATFRPRVADGEAAGAELEGPMPRRRLVLAVLPLVVPPAMLVLDHYLGVGRVPLAEAVVTLCLLALVTFARTARLLHLADAARIELAASRDAALEGSRAKSEFVATMSHEIRTPMNGVIGLTGLLLGTELDGRQRQYAEGVESAGNALLAVINDILDFSKIEAGHLELEEIDFDLVQVVEEVAELVAEPARAKGLELLAYCSPDLPLALRGDPSRIRQVLLNLVGNAVKFTSSGEVVVRAHLDGTTADGVLVRFEVVDTGIGIDGVDVARLFEPFSQADSSTTRRYGGTGLGLAICRQVVTALGGSIGADSAPGEGSTFWVTLPLAHAHDKTIRPPRPTDLLRDVRALVVDDNTTNRLVLHDQLIAWGMAVSVADNGDTALDTLVAAARDGRPFDVAIIDLSMPDMDGLALARRITADPMLASTELALLATGADVSAEEAEAAGFAATLSKPVRLDRLHAALQELALPGRTSARSPRQATEVDGRGVVLVVDDVEINQIVATGMLERLGCVAVVVDDGPAALAAIRRRTFDAIFMDVQMPGMDGYQTTAEIRRIERTIQRTPIIAMTASAMDGDRERCLAAGMDDYITKPVHLRAIEQAIHKWVGRADREPFTQEG</sequence>
<reference evidence="18 19" key="1">
    <citation type="submission" date="2019-12" db="EMBL/GenBank/DDBJ databases">
        <authorList>
            <person name="Huq M.A."/>
        </authorList>
    </citation>
    <scope>NUCLEOTIDE SEQUENCE [LARGE SCALE GENOMIC DNA]</scope>
    <source>
        <strain evidence="18 19">MAH-18</strain>
    </source>
</reference>
<dbReference type="PANTHER" id="PTHR45339">
    <property type="entry name" value="HYBRID SIGNAL TRANSDUCTION HISTIDINE KINASE J"/>
    <property type="match status" value="1"/>
</dbReference>
<dbReference type="FunFam" id="1.10.287.130:FF:000002">
    <property type="entry name" value="Two-component osmosensing histidine kinase"/>
    <property type="match status" value="1"/>
</dbReference>
<feature type="transmembrane region" description="Helical" evidence="15">
    <location>
        <begin position="158"/>
        <end position="179"/>
    </location>
</feature>
<dbReference type="InterPro" id="IPR005467">
    <property type="entry name" value="His_kinase_dom"/>
</dbReference>
<name>A0A6L6XR46_9ACTN</name>
<evidence type="ECO:0000259" key="17">
    <source>
        <dbReference type="PROSITE" id="PS50110"/>
    </source>
</evidence>
<evidence type="ECO:0000256" key="7">
    <source>
        <dbReference type="ARBA" id="ARBA00022741"/>
    </source>
</evidence>
<dbReference type="Pfam" id="PF00072">
    <property type="entry name" value="Response_reg"/>
    <property type="match status" value="2"/>
</dbReference>
<dbReference type="Gene3D" id="3.30.565.10">
    <property type="entry name" value="Histidine kinase-like ATPase, C-terminal domain"/>
    <property type="match status" value="1"/>
</dbReference>
<dbReference type="GO" id="GO:0005524">
    <property type="term" value="F:ATP binding"/>
    <property type="evidence" value="ECO:0007669"/>
    <property type="project" value="UniProtKB-KW"/>
</dbReference>
<evidence type="ECO:0000256" key="10">
    <source>
        <dbReference type="ARBA" id="ARBA00023012"/>
    </source>
</evidence>
<feature type="domain" description="Histidine kinase" evidence="16">
    <location>
        <begin position="342"/>
        <end position="563"/>
    </location>
</feature>
<evidence type="ECO:0000256" key="14">
    <source>
        <dbReference type="PROSITE-ProRule" id="PRU00169"/>
    </source>
</evidence>
<dbReference type="SMART" id="SM00387">
    <property type="entry name" value="HATPase_c"/>
    <property type="match status" value="1"/>
</dbReference>
<dbReference type="InterPro" id="IPR036097">
    <property type="entry name" value="HisK_dim/P_sf"/>
</dbReference>
<keyword evidence="19" id="KW-1185">Reference proteome</keyword>
<feature type="transmembrane region" description="Helical" evidence="15">
    <location>
        <begin position="222"/>
        <end position="242"/>
    </location>
</feature>
<dbReference type="SUPFAM" id="SSF47384">
    <property type="entry name" value="Homodimeric domain of signal transducing histidine kinase"/>
    <property type="match status" value="1"/>
</dbReference>
<accession>A0A6L6XR46</accession>
<comment type="caution">
    <text evidence="18">The sequence shown here is derived from an EMBL/GenBank/DDBJ whole genome shotgun (WGS) entry which is preliminary data.</text>
</comment>
<keyword evidence="6" id="KW-0808">Transferase</keyword>
<keyword evidence="7" id="KW-0547">Nucleotide-binding</keyword>
<dbReference type="CDD" id="cd00082">
    <property type="entry name" value="HisKA"/>
    <property type="match status" value="1"/>
</dbReference>
<evidence type="ECO:0000256" key="12">
    <source>
        <dbReference type="ARBA" id="ARBA00068150"/>
    </source>
</evidence>
<feature type="modified residue" description="4-aspartylphosphate" evidence="14">
    <location>
        <position position="772"/>
    </location>
</feature>
<evidence type="ECO:0000256" key="11">
    <source>
        <dbReference type="ARBA" id="ARBA00064003"/>
    </source>
</evidence>
<dbReference type="SUPFAM" id="SSF52172">
    <property type="entry name" value="CheY-like"/>
    <property type="match status" value="2"/>
</dbReference>
<dbReference type="SUPFAM" id="SSF55874">
    <property type="entry name" value="ATPase domain of HSP90 chaperone/DNA topoisomerase II/histidine kinase"/>
    <property type="match status" value="1"/>
</dbReference>
<evidence type="ECO:0000256" key="6">
    <source>
        <dbReference type="ARBA" id="ARBA00022679"/>
    </source>
</evidence>
<comment type="subcellular location">
    <subcellularLocation>
        <location evidence="2">Cell membrane</location>
    </subcellularLocation>
</comment>
<dbReference type="InterPro" id="IPR003594">
    <property type="entry name" value="HATPase_dom"/>
</dbReference>
<evidence type="ECO:0000256" key="15">
    <source>
        <dbReference type="SAM" id="Phobius"/>
    </source>
</evidence>
<keyword evidence="15" id="KW-0472">Membrane</keyword>
<keyword evidence="10" id="KW-0902">Two-component regulatory system</keyword>
<dbReference type="InterPro" id="IPR001789">
    <property type="entry name" value="Sig_transdc_resp-reg_receiver"/>
</dbReference>
<dbReference type="CDD" id="cd17546">
    <property type="entry name" value="REC_hyHK_CKI1_RcsC-like"/>
    <property type="match status" value="1"/>
</dbReference>
<dbReference type="RefSeq" id="WP_157342122.1">
    <property type="nucleotide sequence ID" value="NZ_WSEK01000004.1"/>
</dbReference>
<comment type="similarity">
    <text evidence="3">In the N-terminal section; belongs to the phytochrome family.</text>
</comment>
<dbReference type="EC" id="2.7.13.3" evidence="4"/>
<dbReference type="PANTHER" id="PTHR45339:SF1">
    <property type="entry name" value="HYBRID SIGNAL TRANSDUCTION HISTIDINE KINASE J"/>
    <property type="match status" value="1"/>
</dbReference>
<evidence type="ECO:0000256" key="9">
    <source>
        <dbReference type="ARBA" id="ARBA00022840"/>
    </source>
</evidence>